<proteinExistence type="inferred from homology"/>
<dbReference type="GO" id="GO:0035861">
    <property type="term" value="C:site of double-strand break"/>
    <property type="evidence" value="ECO:0007669"/>
    <property type="project" value="TreeGrafter"/>
</dbReference>
<dbReference type="OrthoDB" id="188186at2759"/>
<dbReference type="InterPro" id="IPR013970">
    <property type="entry name" value="Rfa2"/>
</dbReference>
<dbReference type="GO" id="GO:0003697">
    <property type="term" value="F:single-stranded DNA binding"/>
    <property type="evidence" value="ECO:0007669"/>
    <property type="project" value="TreeGrafter"/>
</dbReference>
<comment type="subcellular location">
    <subcellularLocation>
        <location evidence="1">Nucleus</location>
    </subcellularLocation>
</comment>
<dbReference type="GO" id="GO:0006298">
    <property type="term" value="P:mismatch repair"/>
    <property type="evidence" value="ECO:0007669"/>
    <property type="project" value="TreeGrafter"/>
</dbReference>
<dbReference type="PANTHER" id="PTHR15114">
    <property type="entry name" value="REPLICATION PROTEIN A3"/>
    <property type="match status" value="1"/>
</dbReference>
<keyword evidence="5" id="KW-1185">Reference proteome</keyword>
<dbReference type="Gene3D" id="2.40.50.140">
    <property type="entry name" value="Nucleic acid-binding proteins"/>
    <property type="match status" value="1"/>
</dbReference>
<dbReference type="Pfam" id="PF08661">
    <property type="entry name" value="Rep_fac-A_3"/>
    <property type="match status" value="1"/>
</dbReference>
<gene>
    <name evidence="4" type="ORF">BGW38_009510</name>
</gene>
<protein>
    <submittedName>
        <fullName evidence="4">Uncharacterized protein</fullName>
    </submittedName>
</protein>
<dbReference type="PANTHER" id="PTHR15114:SF1">
    <property type="entry name" value="REPLICATION PROTEIN A 14 KDA SUBUNIT"/>
    <property type="match status" value="1"/>
</dbReference>
<dbReference type="GO" id="GO:0000724">
    <property type="term" value="P:double-strand break repair via homologous recombination"/>
    <property type="evidence" value="ECO:0007669"/>
    <property type="project" value="TreeGrafter"/>
</dbReference>
<comment type="caution">
    <text evidence="4">The sequence shown here is derived from an EMBL/GenBank/DDBJ whole genome shotgun (WGS) entry which is preliminary data.</text>
</comment>
<evidence type="ECO:0000313" key="5">
    <source>
        <dbReference type="Proteomes" id="UP000780801"/>
    </source>
</evidence>
<evidence type="ECO:0000256" key="2">
    <source>
        <dbReference type="ARBA" id="ARBA00009761"/>
    </source>
</evidence>
<accession>A0A9P6FJ06</accession>
<dbReference type="GO" id="GO:0006260">
    <property type="term" value="P:DNA replication"/>
    <property type="evidence" value="ECO:0007669"/>
    <property type="project" value="InterPro"/>
</dbReference>
<dbReference type="GO" id="GO:0003684">
    <property type="term" value="F:damaged DNA binding"/>
    <property type="evidence" value="ECO:0007669"/>
    <property type="project" value="TreeGrafter"/>
</dbReference>
<dbReference type="SUPFAM" id="SSF50249">
    <property type="entry name" value="Nucleic acid-binding proteins"/>
    <property type="match status" value="1"/>
</dbReference>
<comment type="similarity">
    <text evidence="2">Belongs to the replication factor A protein 3 family.</text>
</comment>
<keyword evidence="3" id="KW-0539">Nucleus</keyword>
<evidence type="ECO:0000256" key="1">
    <source>
        <dbReference type="ARBA" id="ARBA00004123"/>
    </source>
</evidence>
<dbReference type="InterPro" id="IPR012340">
    <property type="entry name" value="NA-bd_OB-fold"/>
</dbReference>
<evidence type="ECO:0000313" key="4">
    <source>
        <dbReference type="EMBL" id="KAF9552139.1"/>
    </source>
</evidence>
<reference evidence="4" key="1">
    <citation type="journal article" date="2020" name="Fungal Divers.">
        <title>Resolving the Mortierellaceae phylogeny through synthesis of multi-gene phylogenetics and phylogenomics.</title>
        <authorList>
            <person name="Vandepol N."/>
            <person name="Liber J."/>
            <person name="Desiro A."/>
            <person name="Na H."/>
            <person name="Kennedy M."/>
            <person name="Barry K."/>
            <person name="Grigoriev I.V."/>
            <person name="Miller A.N."/>
            <person name="O'Donnell K."/>
            <person name="Stajich J.E."/>
            <person name="Bonito G."/>
        </authorList>
    </citation>
    <scope>NUCLEOTIDE SEQUENCE</scope>
    <source>
        <strain evidence="4">KOD1015</strain>
    </source>
</reference>
<dbReference type="GO" id="GO:0006284">
    <property type="term" value="P:base-excision repair"/>
    <property type="evidence" value="ECO:0007669"/>
    <property type="project" value="TreeGrafter"/>
</dbReference>
<dbReference type="AlphaFoldDB" id="A0A9P6FJ06"/>
<evidence type="ECO:0000256" key="3">
    <source>
        <dbReference type="ARBA" id="ARBA00023242"/>
    </source>
</evidence>
<dbReference type="Proteomes" id="UP000780801">
    <property type="component" value="Unassembled WGS sequence"/>
</dbReference>
<organism evidence="4 5">
    <name type="scientific">Lunasporangiospora selenospora</name>
    <dbReference type="NCBI Taxonomy" id="979761"/>
    <lineage>
        <taxon>Eukaryota</taxon>
        <taxon>Fungi</taxon>
        <taxon>Fungi incertae sedis</taxon>
        <taxon>Mucoromycota</taxon>
        <taxon>Mortierellomycotina</taxon>
        <taxon>Mortierellomycetes</taxon>
        <taxon>Mortierellales</taxon>
        <taxon>Mortierellaceae</taxon>
        <taxon>Lunasporangiospora</taxon>
    </lineage>
</organism>
<dbReference type="GO" id="GO:0006289">
    <property type="term" value="P:nucleotide-excision repair"/>
    <property type="evidence" value="ECO:0007669"/>
    <property type="project" value="TreeGrafter"/>
</dbReference>
<dbReference type="EMBL" id="JAABOA010007030">
    <property type="protein sequence ID" value="KAF9552139.1"/>
    <property type="molecule type" value="Genomic_DNA"/>
</dbReference>
<sequence length="67" mass="7590">MSASDKGQVEVHVNSQSQYGTEYVEVIGKVRDDLSIEEFTCANFGNSFDMDVYNELVTKMQQFPSVF</sequence>
<dbReference type="GO" id="GO:0005662">
    <property type="term" value="C:DNA replication factor A complex"/>
    <property type="evidence" value="ECO:0007669"/>
    <property type="project" value="TreeGrafter"/>
</dbReference>
<name>A0A9P6FJ06_9FUNG</name>